<dbReference type="InterPro" id="IPR001865">
    <property type="entry name" value="Ribosomal_uS2"/>
</dbReference>
<reference evidence="5" key="1">
    <citation type="submission" date="2018-06" db="EMBL/GenBank/DDBJ databases">
        <authorList>
            <person name="Zhirakovskaya E."/>
        </authorList>
    </citation>
    <scope>NUCLEOTIDE SEQUENCE</scope>
</reference>
<dbReference type="PANTHER" id="PTHR12534:SF0">
    <property type="entry name" value="SMALL RIBOSOMAL SUBUNIT PROTEIN US2M"/>
    <property type="match status" value="1"/>
</dbReference>
<dbReference type="FunFam" id="1.10.287.610:FF:000001">
    <property type="entry name" value="30S ribosomal protein S2"/>
    <property type="match status" value="1"/>
</dbReference>
<dbReference type="Pfam" id="PF00318">
    <property type="entry name" value="Ribosomal_S2"/>
    <property type="match status" value="1"/>
</dbReference>
<dbReference type="AlphaFoldDB" id="A0A3B0RQI7"/>
<dbReference type="InterPro" id="IPR018130">
    <property type="entry name" value="Ribosomal_uS2_CS"/>
</dbReference>
<sequence>MPAVSMRQLLEAGVHFGHQTRRWDPKMRPFIFGERNGIHILDLRQTITAVELAAKVVRDATAKGGTVLFVGTKKQAQAAIQENALRAGMPYINHRWLGGMLTNFQTIHKRIRYMLELEAMENTGEMNAMTKKERLKLHRELVKLQAVLGGVRNLNEPPNVVFIIDVKEEHIAVTEASRIGAEVIAVVDTNCDPDNVDIVIPGNDDAIRTAELMAGVLADAALAGLEEFHAKASKGDNDKAATADKAAPKAEA</sequence>
<feature type="region of interest" description="Disordered" evidence="4">
    <location>
        <begin position="232"/>
        <end position="252"/>
    </location>
</feature>
<dbReference type="EMBL" id="UOEK01000046">
    <property type="protein sequence ID" value="VAV93621.1"/>
    <property type="molecule type" value="Genomic_DNA"/>
</dbReference>
<dbReference type="NCBIfam" id="TIGR01011">
    <property type="entry name" value="rpsB_bact"/>
    <property type="match status" value="1"/>
</dbReference>
<dbReference type="Gene3D" id="1.10.287.610">
    <property type="entry name" value="Helix hairpin bin"/>
    <property type="match status" value="1"/>
</dbReference>
<evidence type="ECO:0000256" key="1">
    <source>
        <dbReference type="ARBA" id="ARBA00006242"/>
    </source>
</evidence>
<organism evidence="5">
    <name type="scientific">hydrothermal vent metagenome</name>
    <dbReference type="NCBI Taxonomy" id="652676"/>
    <lineage>
        <taxon>unclassified sequences</taxon>
        <taxon>metagenomes</taxon>
        <taxon>ecological metagenomes</taxon>
    </lineage>
</organism>
<dbReference type="PANTHER" id="PTHR12534">
    <property type="entry name" value="30S RIBOSOMAL PROTEIN S2 PROKARYOTIC AND ORGANELLAR"/>
    <property type="match status" value="1"/>
</dbReference>
<proteinExistence type="inferred from homology"/>
<name>A0A3B0RQI7_9ZZZZ</name>
<dbReference type="PRINTS" id="PR00395">
    <property type="entry name" value="RIBOSOMALS2"/>
</dbReference>
<keyword evidence="3" id="KW-0687">Ribonucleoprotein</keyword>
<dbReference type="PROSITE" id="PS00962">
    <property type="entry name" value="RIBOSOMAL_S2_1"/>
    <property type="match status" value="1"/>
</dbReference>
<comment type="similarity">
    <text evidence="1">Belongs to the universal ribosomal protein uS2 family.</text>
</comment>
<protein>
    <submittedName>
        <fullName evidence="5">SSU ribosomal protein S2p (SAe)</fullName>
    </submittedName>
</protein>
<gene>
    <name evidence="5" type="ORF">MNBD_ACTINO02-1539</name>
</gene>
<dbReference type="InterPro" id="IPR023591">
    <property type="entry name" value="Ribosomal_uS2_flav_dom_sf"/>
</dbReference>
<evidence type="ECO:0000313" key="5">
    <source>
        <dbReference type="EMBL" id="VAV93621.1"/>
    </source>
</evidence>
<dbReference type="Gene3D" id="3.40.50.10490">
    <property type="entry name" value="Glucose-6-phosphate isomerase like protein, domain 1"/>
    <property type="match status" value="1"/>
</dbReference>
<keyword evidence="2 5" id="KW-0689">Ribosomal protein</keyword>
<accession>A0A3B0RQI7</accession>
<dbReference type="HAMAP" id="MF_00291_B">
    <property type="entry name" value="Ribosomal_uS2_B"/>
    <property type="match status" value="1"/>
</dbReference>
<dbReference type="GO" id="GO:0003735">
    <property type="term" value="F:structural constituent of ribosome"/>
    <property type="evidence" value="ECO:0007669"/>
    <property type="project" value="InterPro"/>
</dbReference>
<evidence type="ECO:0000256" key="2">
    <source>
        <dbReference type="ARBA" id="ARBA00022980"/>
    </source>
</evidence>
<dbReference type="GO" id="GO:0006412">
    <property type="term" value="P:translation"/>
    <property type="evidence" value="ECO:0007669"/>
    <property type="project" value="InterPro"/>
</dbReference>
<dbReference type="GO" id="GO:0022627">
    <property type="term" value="C:cytosolic small ribosomal subunit"/>
    <property type="evidence" value="ECO:0007669"/>
    <property type="project" value="TreeGrafter"/>
</dbReference>
<dbReference type="SUPFAM" id="SSF52313">
    <property type="entry name" value="Ribosomal protein S2"/>
    <property type="match status" value="1"/>
</dbReference>
<dbReference type="CDD" id="cd01425">
    <property type="entry name" value="RPS2"/>
    <property type="match status" value="1"/>
</dbReference>
<dbReference type="InterPro" id="IPR005706">
    <property type="entry name" value="Ribosomal_uS2_bac/mit/plastid"/>
</dbReference>
<evidence type="ECO:0000256" key="3">
    <source>
        <dbReference type="ARBA" id="ARBA00023274"/>
    </source>
</evidence>
<evidence type="ECO:0000256" key="4">
    <source>
        <dbReference type="SAM" id="MobiDB-lite"/>
    </source>
</evidence>